<feature type="domain" description="MULE transposase" evidence="2">
    <location>
        <begin position="269"/>
        <end position="314"/>
    </location>
</feature>
<dbReference type="EMBL" id="JBJUIK010000011">
    <property type="protein sequence ID" value="KAL3512932.1"/>
    <property type="molecule type" value="Genomic_DNA"/>
</dbReference>
<feature type="domain" description="FAR1" evidence="1">
    <location>
        <begin position="60"/>
        <end position="147"/>
    </location>
</feature>
<comment type="caution">
    <text evidence="3">The sequence shown here is derived from an EMBL/GenBank/DDBJ whole genome shotgun (WGS) entry which is preliminary data.</text>
</comment>
<gene>
    <name evidence="3" type="ORF">ACH5RR_025649</name>
</gene>
<evidence type="ECO:0000259" key="1">
    <source>
        <dbReference type="Pfam" id="PF03101"/>
    </source>
</evidence>
<keyword evidence="4" id="KW-1185">Reference proteome</keyword>
<evidence type="ECO:0000259" key="2">
    <source>
        <dbReference type="Pfam" id="PF10551"/>
    </source>
</evidence>
<proteinExistence type="predicted"/>
<name>A0ABD2Z3F6_9GENT</name>
<dbReference type="PANTHER" id="PTHR47718:SF17">
    <property type="entry name" value="PROTEIN FAR1-RELATED SEQUENCE 5-LIKE"/>
    <property type="match status" value="1"/>
</dbReference>
<accession>A0ABD2Z3F6</accession>
<dbReference type="Pfam" id="PF10551">
    <property type="entry name" value="MULE"/>
    <property type="match status" value="1"/>
</dbReference>
<dbReference type="Pfam" id="PF03101">
    <property type="entry name" value="FAR1"/>
    <property type="match status" value="1"/>
</dbReference>
<evidence type="ECO:0000313" key="4">
    <source>
        <dbReference type="Proteomes" id="UP001630127"/>
    </source>
</evidence>
<dbReference type="PANTHER" id="PTHR47718">
    <property type="entry name" value="OS01G0519700 PROTEIN"/>
    <property type="match status" value="1"/>
</dbReference>
<reference evidence="3 4" key="1">
    <citation type="submission" date="2024-11" db="EMBL/GenBank/DDBJ databases">
        <title>A near-complete genome assembly of Cinchona calisaya.</title>
        <authorList>
            <person name="Lian D.C."/>
            <person name="Zhao X.W."/>
            <person name="Wei L."/>
        </authorList>
    </citation>
    <scope>NUCLEOTIDE SEQUENCE [LARGE SCALE GENOMIC DNA]</scope>
    <source>
        <tissue evidence="3">Nenye</tissue>
    </source>
</reference>
<evidence type="ECO:0008006" key="5">
    <source>
        <dbReference type="Google" id="ProtNLM"/>
    </source>
</evidence>
<dbReference type="InterPro" id="IPR004330">
    <property type="entry name" value="FAR1_DNA_bnd_dom"/>
</dbReference>
<organism evidence="3 4">
    <name type="scientific">Cinchona calisaya</name>
    <dbReference type="NCBI Taxonomy" id="153742"/>
    <lineage>
        <taxon>Eukaryota</taxon>
        <taxon>Viridiplantae</taxon>
        <taxon>Streptophyta</taxon>
        <taxon>Embryophyta</taxon>
        <taxon>Tracheophyta</taxon>
        <taxon>Spermatophyta</taxon>
        <taxon>Magnoliopsida</taxon>
        <taxon>eudicotyledons</taxon>
        <taxon>Gunneridae</taxon>
        <taxon>Pentapetalae</taxon>
        <taxon>asterids</taxon>
        <taxon>lamiids</taxon>
        <taxon>Gentianales</taxon>
        <taxon>Rubiaceae</taxon>
        <taxon>Cinchonoideae</taxon>
        <taxon>Cinchoneae</taxon>
        <taxon>Cinchona</taxon>
    </lineage>
</organism>
<protein>
    <recommendedName>
        <fullName evidence="5">Protein FAR1-RELATED SEQUENCE</fullName>
    </recommendedName>
</protein>
<evidence type="ECO:0000313" key="3">
    <source>
        <dbReference type="EMBL" id="KAL3512932.1"/>
    </source>
</evidence>
<dbReference type="AlphaFoldDB" id="A0ABD2Z3F6"/>
<sequence>MSSGFVEVQNYGDTICYIINDEEVDNLGKKSSTNGKNDCNDSLIQELEKKLLTEEKAYNLYCASAHAIGFSVQRGKQYYHEGTKLIRAKSYFCSKQGFKYENDDITDVTFNKLETRTECVAMANFKVDKEGHWKLSNFFKDHNHELEKDYENHLLLSARNVTKDKGKTLVSMIDSRIAVVDAYSYLQGESGGVATLGFTKKDAYNHIDKERRSIFANGDAQSLVNHFKAKGNEEGIYYWDVELDDEGRMMNFFWRDGRSRIDYDFFGDVVVFDTTYRKNYYNLVCAPFMGVNHHWQTICFGCAFLSNEKTATFE</sequence>
<dbReference type="Proteomes" id="UP001630127">
    <property type="component" value="Unassembled WGS sequence"/>
</dbReference>
<dbReference type="InterPro" id="IPR018289">
    <property type="entry name" value="MULE_transposase_dom"/>
</dbReference>